<dbReference type="GO" id="GO:0009117">
    <property type="term" value="P:nucleotide metabolic process"/>
    <property type="evidence" value="ECO:0007669"/>
    <property type="project" value="UniProtKB-KW"/>
</dbReference>
<reference evidence="17" key="1">
    <citation type="submission" date="2016-10" db="EMBL/GenBank/DDBJ databases">
        <authorList>
            <person name="de Groot N.N."/>
        </authorList>
    </citation>
    <scope>NUCLEOTIDE SEQUENCE</scope>
</reference>
<dbReference type="EC" id="3.6.1.66" evidence="11"/>
<evidence type="ECO:0000256" key="14">
    <source>
        <dbReference type="ARBA" id="ARBA00078805"/>
    </source>
</evidence>
<evidence type="ECO:0000256" key="1">
    <source>
        <dbReference type="ARBA" id="ARBA00001946"/>
    </source>
</evidence>
<proteinExistence type="inferred from homology"/>
<name>A0A1W1CPN2_9ZZZZ</name>
<protein>
    <recommendedName>
        <fullName evidence="12">dITP/XTP pyrophosphatase</fullName>
        <ecNumber evidence="11">3.6.1.66</ecNumber>
    </recommendedName>
    <alternativeName>
        <fullName evidence="13">Non-canonical purine NTP pyrophosphatase</fullName>
    </alternativeName>
    <alternativeName>
        <fullName evidence="14">Non-standard purine NTP pyrophosphatase</fullName>
    </alternativeName>
    <alternativeName>
        <fullName evidence="16">Nucleoside-triphosphate diphosphatase</fullName>
    </alternativeName>
    <alternativeName>
        <fullName evidence="15">Nucleoside-triphosphate pyrophosphatase</fullName>
    </alternativeName>
</protein>
<dbReference type="GO" id="GO:0036222">
    <property type="term" value="F:XTP diphosphatase activity"/>
    <property type="evidence" value="ECO:0007669"/>
    <property type="project" value="UniProtKB-ARBA"/>
</dbReference>
<dbReference type="PANTHER" id="PTHR11067:SF9">
    <property type="entry name" value="INOSINE TRIPHOSPHATE PYROPHOSPHATASE"/>
    <property type="match status" value="1"/>
</dbReference>
<comment type="similarity">
    <text evidence="2">Belongs to the HAM1 NTPase family.</text>
</comment>
<evidence type="ECO:0000256" key="4">
    <source>
        <dbReference type="ARBA" id="ARBA00022723"/>
    </source>
</evidence>
<dbReference type="InterPro" id="IPR002637">
    <property type="entry name" value="RdgB/HAM1"/>
</dbReference>
<comment type="catalytic activity">
    <reaction evidence="10">
        <text>XTP + H2O = XMP + diphosphate + H(+)</text>
        <dbReference type="Rhea" id="RHEA:28610"/>
        <dbReference type="ChEBI" id="CHEBI:15377"/>
        <dbReference type="ChEBI" id="CHEBI:15378"/>
        <dbReference type="ChEBI" id="CHEBI:33019"/>
        <dbReference type="ChEBI" id="CHEBI:57464"/>
        <dbReference type="ChEBI" id="CHEBI:61314"/>
        <dbReference type="EC" id="3.6.1.66"/>
    </reaction>
</comment>
<dbReference type="GO" id="GO:0000166">
    <property type="term" value="F:nucleotide binding"/>
    <property type="evidence" value="ECO:0007669"/>
    <property type="project" value="UniProtKB-KW"/>
</dbReference>
<dbReference type="InterPro" id="IPR029001">
    <property type="entry name" value="ITPase-like_fam"/>
</dbReference>
<keyword evidence="7" id="KW-0460">Magnesium</keyword>
<gene>
    <name evidence="17" type="ORF">MNB_SUP05-5-85</name>
</gene>
<evidence type="ECO:0000256" key="6">
    <source>
        <dbReference type="ARBA" id="ARBA00022801"/>
    </source>
</evidence>
<evidence type="ECO:0000256" key="13">
    <source>
        <dbReference type="ARBA" id="ARBA00075987"/>
    </source>
</evidence>
<comment type="subunit">
    <text evidence="3">Homodimer.</text>
</comment>
<evidence type="ECO:0000256" key="5">
    <source>
        <dbReference type="ARBA" id="ARBA00022741"/>
    </source>
</evidence>
<dbReference type="GO" id="GO:0035870">
    <property type="term" value="F:dITP diphosphatase activity"/>
    <property type="evidence" value="ECO:0007669"/>
    <property type="project" value="UniProtKB-ARBA"/>
</dbReference>
<dbReference type="HAMAP" id="MF_01405">
    <property type="entry name" value="Non_canon_purine_NTPase"/>
    <property type="match status" value="1"/>
</dbReference>
<evidence type="ECO:0000256" key="12">
    <source>
        <dbReference type="ARBA" id="ARBA00071289"/>
    </source>
</evidence>
<accession>A0A1W1CPN2</accession>
<organism evidence="17">
    <name type="scientific">hydrothermal vent metagenome</name>
    <dbReference type="NCBI Taxonomy" id="652676"/>
    <lineage>
        <taxon>unclassified sequences</taxon>
        <taxon>metagenomes</taxon>
        <taxon>ecological metagenomes</taxon>
    </lineage>
</organism>
<keyword evidence="8" id="KW-0546">Nucleotide metabolism</keyword>
<dbReference type="GO" id="GO:0036220">
    <property type="term" value="F:ITP diphosphatase activity"/>
    <property type="evidence" value="ECO:0007669"/>
    <property type="project" value="UniProtKB-EC"/>
</dbReference>
<dbReference type="GO" id="GO:0009146">
    <property type="term" value="P:purine nucleoside triphosphate catabolic process"/>
    <property type="evidence" value="ECO:0007669"/>
    <property type="project" value="UniProtKB-ARBA"/>
</dbReference>
<keyword evidence="4" id="KW-0479">Metal-binding</keyword>
<evidence type="ECO:0000256" key="3">
    <source>
        <dbReference type="ARBA" id="ARBA00011738"/>
    </source>
</evidence>
<dbReference type="SUPFAM" id="SSF52972">
    <property type="entry name" value="ITPase-like"/>
    <property type="match status" value="1"/>
</dbReference>
<evidence type="ECO:0000256" key="8">
    <source>
        <dbReference type="ARBA" id="ARBA00023080"/>
    </source>
</evidence>
<dbReference type="FunFam" id="3.90.950.10:FF:000001">
    <property type="entry name" value="dITP/XTP pyrophosphatase"/>
    <property type="match status" value="1"/>
</dbReference>
<dbReference type="GO" id="GO:0017111">
    <property type="term" value="F:ribonucleoside triphosphate phosphatase activity"/>
    <property type="evidence" value="ECO:0007669"/>
    <property type="project" value="InterPro"/>
</dbReference>
<dbReference type="PANTHER" id="PTHR11067">
    <property type="entry name" value="INOSINE TRIPHOSPHATE PYROPHOSPHATASE/HAM1 PROTEIN"/>
    <property type="match status" value="1"/>
</dbReference>
<comment type="catalytic activity">
    <reaction evidence="9">
        <text>dITP + H2O = dIMP + diphosphate + H(+)</text>
        <dbReference type="Rhea" id="RHEA:28342"/>
        <dbReference type="ChEBI" id="CHEBI:15377"/>
        <dbReference type="ChEBI" id="CHEBI:15378"/>
        <dbReference type="ChEBI" id="CHEBI:33019"/>
        <dbReference type="ChEBI" id="CHEBI:61194"/>
        <dbReference type="ChEBI" id="CHEBI:61382"/>
        <dbReference type="EC" id="3.6.1.66"/>
    </reaction>
</comment>
<evidence type="ECO:0000256" key="11">
    <source>
        <dbReference type="ARBA" id="ARBA00066468"/>
    </source>
</evidence>
<evidence type="ECO:0000313" key="17">
    <source>
        <dbReference type="EMBL" id="SFV67657.1"/>
    </source>
</evidence>
<keyword evidence="5" id="KW-0547">Nucleotide-binding</keyword>
<dbReference type="Pfam" id="PF01725">
    <property type="entry name" value="Ham1p_like"/>
    <property type="match status" value="1"/>
</dbReference>
<evidence type="ECO:0000256" key="16">
    <source>
        <dbReference type="ARBA" id="ARBA00083635"/>
    </source>
</evidence>
<dbReference type="AlphaFoldDB" id="A0A1W1CPN2"/>
<dbReference type="EMBL" id="FPHJ01000058">
    <property type="protein sequence ID" value="SFV67657.1"/>
    <property type="molecule type" value="Genomic_DNA"/>
</dbReference>
<comment type="cofactor">
    <cofactor evidence="1">
        <name>Mg(2+)</name>
        <dbReference type="ChEBI" id="CHEBI:18420"/>
    </cofactor>
</comment>
<dbReference type="Gene3D" id="3.90.950.10">
    <property type="match status" value="1"/>
</dbReference>
<evidence type="ECO:0000256" key="9">
    <source>
        <dbReference type="ARBA" id="ARBA00051875"/>
    </source>
</evidence>
<dbReference type="InterPro" id="IPR020922">
    <property type="entry name" value="dITP/XTP_pyrophosphatase"/>
</dbReference>
<keyword evidence="6 17" id="KW-0378">Hydrolase</keyword>
<sequence>MQKIILASNNQGKISEFNSLLKKHFIIQPQGDFAIREIEETGFSFIENAILKARNASKQTNMWAMADDSGLSVEALNGEPGIYSARYSGGDDEQNIDKLLNNMQDIKNRKAYFYCAIALVKHYQDPTPIIAIGKWQGDILEKRQGINGFGYDSIFYIPKLQKSSAELSKEQKNKISHRALALNSFLEQIQEN</sequence>
<evidence type="ECO:0000256" key="2">
    <source>
        <dbReference type="ARBA" id="ARBA00008023"/>
    </source>
</evidence>
<evidence type="ECO:0000256" key="10">
    <source>
        <dbReference type="ARBA" id="ARBA00052017"/>
    </source>
</evidence>
<dbReference type="GO" id="GO:0046872">
    <property type="term" value="F:metal ion binding"/>
    <property type="evidence" value="ECO:0007669"/>
    <property type="project" value="UniProtKB-KW"/>
</dbReference>
<dbReference type="NCBIfam" id="TIGR00042">
    <property type="entry name" value="RdgB/HAM1 family non-canonical purine NTP pyrophosphatase"/>
    <property type="match status" value="1"/>
</dbReference>
<evidence type="ECO:0000256" key="15">
    <source>
        <dbReference type="ARBA" id="ARBA00083186"/>
    </source>
</evidence>
<dbReference type="CDD" id="cd00515">
    <property type="entry name" value="HAM1"/>
    <property type="match status" value="1"/>
</dbReference>
<dbReference type="GO" id="GO:0005829">
    <property type="term" value="C:cytosol"/>
    <property type="evidence" value="ECO:0007669"/>
    <property type="project" value="TreeGrafter"/>
</dbReference>
<evidence type="ECO:0000256" key="7">
    <source>
        <dbReference type="ARBA" id="ARBA00022842"/>
    </source>
</evidence>